<dbReference type="AlphaFoldDB" id="A0A9P9ISY8"/>
<gene>
    <name evidence="2" type="ORF">B0J13DRAFT_529963</name>
</gene>
<organism evidence="2 3">
    <name type="scientific">Dactylonectria estremocensis</name>
    <dbReference type="NCBI Taxonomy" id="1079267"/>
    <lineage>
        <taxon>Eukaryota</taxon>
        <taxon>Fungi</taxon>
        <taxon>Dikarya</taxon>
        <taxon>Ascomycota</taxon>
        <taxon>Pezizomycotina</taxon>
        <taxon>Sordariomycetes</taxon>
        <taxon>Hypocreomycetidae</taxon>
        <taxon>Hypocreales</taxon>
        <taxon>Nectriaceae</taxon>
        <taxon>Dactylonectria</taxon>
    </lineage>
</organism>
<protein>
    <submittedName>
        <fullName evidence="2">Uncharacterized protein</fullName>
    </submittedName>
</protein>
<comment type="caution">
    <text evidence="2">The sequence shown here is derived from an EMBL/GenBank/DDBJ whole genome shotgun (WGS) entry which is preliminary data.</text>
</comment>
<evidence type="ECO:0000313" key="3">
    <source>
        <dbReference type="Proteomes" id="UP000717696"/>
    </source>
</evidence>
<feature type="region of interest" description="Disordered" evidence="1">
    <location>
        <begin position="186"/>
        <end position="213"/>
    </location>
</feature>
<dbReference type="EMBL" id="JAGMUU010000020">
    <property type="protein sequence ID" value="KAH7129889.1"/>
    <property type="molecule type" value="Genomic_DNA"/>
</dbReference>
<evidence type="ECO:0000313" key="2">
    <source>
        <dbReference type="EMBL" id="KAH7129889.1"/>
    </source>
</evidence>
<feature type="compositionally biased region" description="Basic and acidic residues" evidence="1">
    <location>
        <begin position="186"/>
        <end position="203"/>
    </location>
</feature>
<name>A0A9P9ISY8_9HYPO</name>
<proteinExistence type="predicted"/>
<feature type="compositionally biased region" description="Basic and acidic residues" evidence="1">
    <location>
        <begin position="37"/>
        <end position="50"/>
    </location>
</feature>
<reference evidence="2" key="1">
    <citation type="journal article" date="2021" name="Nat. Commun.">
        <title>Genetic determinants of endophytism in the Arabidopsis root mycobiome.</title>
        <authorList>
            <person name="Mesny F."/>
            <person name="Miyauchi S."/>
            <person name="Thiergart T."/>
            <person name="Pickel B."/>
            <person name="Atanasova L."/>
            <person name="Karlsson M."/>
            <person name="Huettel B."/>
            <person name="Barry K.W."/>
            <person name="Haridas S."/>
            <person name="Chen C."/>
            <person name="Bauer D."/>
            <person name="Andreopoulos W."/>
            <person name="Pangilinan J."/>
            <person name="LaButti K."/>
            <person name="Riley R."/>
            <person name="Lipzen A."/>
            <person name="Clum A."/>
            <person name="Drula E."/>
            <person name="Henrissat B."/>
            <person name="Kohler A."/>
            <person name="Grigoriev I.V."/>
            <person name="Martin F.M."/>
            <person name="Hacquard S."/>
        </authorList>
    </citation>
    <scope>NUCLEOTIDE SEQUENCE</scope>
    <source>
        <strain evidence="2">MPI-CAGE-AT-0021</strain>
    </source>
</reference>
<accession>A0A9P9ISY8</accession>
<keyword evidence="3" id="KW-1185">Reference proteome</keyword>
<dbReference type="Proteomes" id="UP000717696">
    <property type="component" value="Unassembled WGS sequence"/>
</dbReference>
<evidence type="ECO:0000256" key="1">
    <source>
        <dbReference type="SAM" id="MobiDB-lite"/>
    </source>
</evidence>
<sequence>MTGESTAPIQRKPTSDITTKASDRKKAESEGVVYTDNPRRESTRELTEDHDIVELRELEPIENDTKPHHTRRTRSDWRNFCELALPPRDLCAMCVETLQGAAHDAPSARRFVKIVAALIAEIPQRAPIADAADVVWRLFLVPMDKSLLLTSSEVSAEEVILDQIRGFSIPQDAEYDSFNLSLGHGDAAKQKGTDSSSTRERRGNQICGMPNNF</sequence>
<feature type="region of interest" description="Disordered" evidence="1">
    <location>
        <begin position="1"/>
        <end position="50"/>
    </location>
</feature>